<evidence type="ECO:0000256" key="1">
    <source>
        <dbReference type="SAM" id="MobiDB-lite"/>
    </source>
</evidence>
<comment type="caution">
    <text evidence="2">The sequence shown here is derived from an EMBL/GenBank/DDBJ whole genome shotgun (WGS) entry which is preliminary data.</text>
</comment>
<reference evidence="2 3" key="1">
    <citation type="journal article" date="2019" name="Nat. Ecol. Evol.">
        <title>Megaphylogeny resolves global patterns of mushroom evolution.</title>
        <authorList>
            <person name="Varga T."/>
            <person name="Krizsan K."/>
            <person name="Foldi C."/>
            <person name="Dima B."/>
            <person name="Sanchez-Garcia M."/>
            <person name="Sanchez-Ramirez S."/>
            <person name="Szollosi G.J."/>
            <person name="Szarkandi J.G."/>
            <person name="Papp V."/>
            <person name="Albert L."/>
            <person name="Andreopoulos W."/>
            <person name="Angelini C."/>
            <person name="Antonin V."/>
            <person name="Barry K.W."/>
            <person name="Bougher N.L."/>
            <person name="Buchanan P."/>
            <person name="Buyck B."/>
            <person name="Bense V."/>
            <person name="Catcheside P."/>
            <person name="Chovatia M."/>
            <person name="Cooper J."/>
            <person name="Damon W."/>
            <person name="Desjardin D."/>
            <person name="Finy P."/>
            <person name="Geml J."/>
            <person name="Haridas S."/>
            <person name="Hughes K."/>
            <person name="Justo A."/>
            <person name="Karasinski D."/>
            <person name="Kautmanova I."/>
            <person name="Kiss B."/>
            <person name="Kocsube S."/>
            <person name="Kotiranta H."/>
            <person name="LaButti K.M."/>
            <person name="Lechner B.E."/>
            <person name="Liimatainen K."/>
            <person name="Lipzen A."/>
            <person name="Lukacs Z."/>
            <person name="Mihaltcheva S."/>
            <person name="Morgado L.N."/>
            <person name="Niskanen T."/>
            <person name="Noordeloos M.E."/>
            <person name="Ohm R.A."/>
            <person name="Ortiz-Santana B."/>
            <person name="Ovrebo C."/>
            <person name="Racz N."/>
            <person name="Riley R."/>
            <person name="Savchenko A."/>
            <person name="Shiryaev A."/>
            <person name="Soop K."/>
            <person name="Spirin V."/>
            <person name="Szebenyi C."/>
            <person name="Tomsovsky M."/>
            <person name="Tulloss R.E."/>
            <person name="Uehling J."/>
            <person name="Grigoriev I.V."/>
            <person name="Vagvolgyi C."/>
            <person name="Papp T."/>
            <person name="Martin F.M."/>
            <person name="Miettinen O."/>
            <person name="Hibbett D.S."/>
            <person name="Nagy L.G."/>
        </authorList>
    </citation>
    <scope>NUCLEOTIDE SEQUENCE [LARGE SCALE GENOMIC DNA]</scope>
    <source>
        <strain evidence="2 3">FP101781</strain>
    </source>
</reference>
<name>A0A4Y7TV93_COPMI</name>
<sequence length="305" mass="33144">MHHQTTKLSALQPRGGCSNAWTIGWSSRPSATTWETNTAVSVISGHDSYTLPQCHSTERTRLQTKIIPHIGNGTFEQHQLHSSLTCSEPIQPKPTFDPFTDEPSPPAPRTLCPKMAEFLITESFNQNPYPDYGQWDEDKARALMISRFDAINAPVVEQSSSSFELNDFDGEVSSDGYSSDGFSVTFDFFEGPSQTSSTDTTPASPPDPLAPSILDCEHLQGMEALEQELEIKGLDLSAPSFKPASFKKGLNASDLTKAIQSGNLVDLFLQPPSAPASEPSPTKLPTLLGLNQTADVLFPLSPFSP</sequence>
<proteinExistence type="predicted"/>
<feature type="compositionally biased region" description="Low complexity" evidence="1">
    <location>
        <begin position="192"/>
        <end position="202"/>
    </location>
</feature>
<evidence type="ECO:0000313" key="3">
    <source>
        <dbReference type="Proteomes" id="UP000298030"/>
    </source>
</evidence>
<dbReference type="AlphaFoldDB" id="A0A4Y7TV93"/>
<feature type="region of interest" description="Disordered" evidence="1">
    <location>
        <begin position="189"/>
        <end position="209"/>
    </location>
</feature>
<dbReference type="EMBL" id="QPFP01000003">
    <property type="protein sequence ID" value="TEB37901.1"/>
    <property type="molecule type" value="Genomic_DNA"/>
</dbReference>
<dbReference type="Proteomes" id="UP000298030">
    <property type="component" value="Unassembled WGS sequence"/>
</dbReference>
<evidence type="ECO:0000313" key="2">
    <source>
        <dbReference type="EMBL" id="TEB37901.1"/>
    </source>
</evidence>
<organism evidence="2 3">
    <name type="scientific">Coprinellus micaceus</name>
    <name type="common">Glistening ink-cap mushroom</name>
    <name type="synonym">Coprinus micaceus</name>
    <dbReference type="NCBI Taxonomy" id="71717"/>
    <lineage>
        <taxon>Eukaryota</taxon>
        <taxon>Fungi</taxon>
        <taxon>Dikarya</taxon>
        <taxon>Basidiomycota</taxon>
        <taxon>Agaricomycotina</taxon>
        <taxon>Agaricomycetes</taxon>
        <taxon>Agaricomycetidae</taxon>
        <taxon>Agaricales</taxon>
        <taxon>Agaricineae</taxon>
        <taxon>Psathyrellaceae</taxon>
        <taxon>Coprinellus</taxon>
    </lineage>
</organism>
<gene>
    <name evidence="2" type="ORF">FA13DRAFT_1725520</name>
</gene>
<protein>
    <submittedName>
        <fullName evidence="2">Uncharacterized protein</fullName>
    </submittedName>
</protein>
<keyword evidence="3" id="KW-1185">Reference proteome</keyword>
<accession>A0A4Y7TV93</accession>